<dbReference type="EMBL" id="JBHTJH010000004">
    <property type="protein sequence ID" value="MFD0862176.1"/>
    <property type="molecule type" value="Genomic_DNA"/>
</dbReference>
<dbReference type="Proteomes" id="UP001596978">
    <property type="component" value="Unassembled WGS sequence"/>
</dbReference>
<evidence type="ECO:0000313" key="2">
    <source>
        <dbReference type="EMBL" id="MFD0862176.1"/>
    </source>
</evidence>
<evidence type="ECO:0000256" key="1">
    <source>
        <dbReference type="SAM" id="SignalP"/>
    </source>
</evidence>
<feature type="signal peptide" evidence="1">
    <location>
        <begin position="1"/>
        <end position="19"/>
    </location>
</feature>
<organism evidence="2 3">
    <name type="scientific">Sungkyunkwania multivorans</name>
    <dbReference type="NCBI Taxonomy" id="1173618"/>
    <lineage>
        <taxon>Bacteria</taxon>
        <taxon>Pseudomonadati</taxon>
        <taxon>Bacteroidota</taxon>
        <taxon>Flavobacteriia</taxon>
        <taxon>Flavobacteriales</taxon>
        <taxon>Flavobacteriaceae</taxon>
        <taxon>Sungkyunkwania</taxon>
    </lineage>
</organism>
<name>A0ABW3CWP6_9FLAO</name>
<keyword evidence="1" id="KW-0732">Signal</keyword>
<feature type="chain" id="PRO_5045889917" evidence="1">
    <location>
        <begin position="20"/>
        <end position="493"/>
    </location>
</feature>
<dbReference type="InterPro" id="IPR008969">
    <property type="entry name" value="CarboxyPept-like_regulatory"/>
</dbReference>
<dbReference type="RefSeq" id="WP_386406598.1">
    <property type="nucleotide sequence ID" value="NZ_JBHTJH010000004.1"/>
</dbReference>
<dbReference type="Pfam" id="PF13715">
    <property type="entry name" value="CarbopepD_reg_2"/>
    <property type="match status" value="1"/>
</dbReference>
<evidence type="ECO:0000313" key="3">
    <source>
        <dbReference type="Proteomes" id="UP001596978"/>
    </source>
</evidence>
<dbReference type="Gene3D" id="2.60.40.1120">
    <property type="entry name" value="Carboxypeptidase-like, regulatory domain"/>
    <property type="match status" value="1"/>
</dbReference>
<protein>
    <submittedName>
        <fullName evidence="2">Carboxypeptidase-like regulatory domain-containing protein</fullName>
    </submittedName>
</protein>
<accession>A0ABW3CWP6</accession>
<gene>
    <name evidence="2" type="ORF">ACFQ1M_08140</name>
</gene>
<keyword evidence="3" id="KW-1185">Reference proteome</keyword>
<dbReference type="SUPFAM" id="SSF49464">
    <property type="entry name" value="Carboxypeptidase regulatory domain-like"/>
    <property type="match status" value="1"/>
</dbReference>
<proteinExistence type="predicted"/>
<sequence>MKSLISSLLFFVCIVSASAQSFTAKVVDANLKTPIPYATIQIGPTNGVISNEEGNFTINTTAEVKRVTISCLGYSTLEVSLQDIAQNNHTVPLYESVNELDEVVLSNTLPNAYDIISKVRSNWNANYKQDLIDHKIFYRETGRVDFKKLDMRISKASNFKKAQLAIANSDLDALASDIINGDIVHFTDFAGQYMIRDKDSSKLGVGRATELIDKKKDFSLERVEQRAKNIVLKYLDSSMTYKLKTGLFKIEDSLSLGKEMAKEAERKNEFRITDLKNRTRSAVNYTRLEEQSFFGKLLDPEFYEYELSGTTYFNGDLIYVISFQPDRAKSKFEGKLYIDANDYAVLKGDYSYSKGKRGQKFNLKLLLGIKYIENVNRGMILFKKEESGHYTPQYIRHTEGEYFYINRPFKFIENSSEKKNVAFNFKIEGNSLSKNEILFVNSQPINEITFNKYQERETVPYQQLTKYETGIWENSHVLAPDEEMRTFDARDNQ</sequence>
<reference evidence="3" key="1">
    <citation type="journal article" date="2019" name="Int. J. Syst. Evol. Microbiol.">
        <title>The Global Catalogue of Microorganisms (GCM) 10K type strain sequencing project: providing services to taxonomists for standard genome sequencing and annotation.</title>
        <authorList>
            <consortium name="The Broad Institute Genomics Platform"/>
            <consortium name="The Broad Institute Genome Sequencing Center for Infectious Disease"/>
            <person name="Wu L."/>
            <person name="Ma J."/>
        </authorList>
    </citation>
    <scope>NUCLEOTIDE SEQUENCE [LARGE SCALE GENOMIC DNA]</scope>
    <source>
        <strain evidence="3">CCUG 62952</strain>
    </source>
</reference>
<comment type="caution">
    <text evidence="2">The sequence shown here is derived from an EMBL/GenBank/DDBJ whole genome shotgun (WGS) entry which is preliminary data.</text>
</comment>